<proteinExistence type="inferred from homology"/>
<comment type="subcellular location">
    <subcellularLocation>
        <location evidence="1">Membrane</location>
        <topology evidence="1">Multi-pass membrane protein</topology>
    </subcellularLocation>
</comment>
<evidence type="ECO:0000313" key="8">
    <source>
        <dbReference type="Proteomes" id="UP001150925"/>
    </source>
</evidence>
<protein>
    <submittedName>
        <fullName evidence="7">Uncharacterized protein</fullName>
    </submittedName>
</protein>
<gene>
    <name evidence="7" type="ORF">IWQ62_003151</name>
</gene>
<dbReference type="InterPro" id="IPR008429">
    <property type="entry name" value="CLPTM1"/>
</dbReference>
<feature type="non-terminal residue" evidence="7">
    <location>
        <position position="311"/>
    </location>
</feature>
<feature type="transmembrane region" description="Helical" evidence="6">
    <location>
        <begin position="7"/>
        <end position="32"/>
    </location>
</feature>
<evidence type="ECO:0000256" key="5">
    <source>
        <dbReference type="ARBA" id="ARBA00023136"/>
    </source>
</evidence>
<keyword evidence="3 6" id="KW-0812">Transmembrane</keyword>
<evidence type="ECO:0000256" key="6">
    <source>
        <dbReference type="SAM" id="Phobius"/>
    </source>
</evidence>
<sequence>MGLLGKSVTVVTLVVFALYIGNLIFTIGSLFFPTFYFPLYNPRPAALADPSTRFHHPYFAADQTFHAAVYVEPHDLSVHELVTQSQPLWTTNTPVLLSQLDQVVERNITVPLTNENGQRIPDPRAYLTALVYPSALTLATSDADSNVEVLALRETMIISSELQANSERNLMSTSKQELADPKSVGKQVPHWKSQVSLEVVNDRNWYAHGRVPADFSRQLRVVVEKDRPYLPLFSVNPMGSRKESLVPVPIGKSEAELPLQVRFHVVPLGWFRLTRILDSSFAQFTRPGSALKISGSEVESLRKMIYEVNPT</sequence>
<keyword evidence="5 6" id="KW-0472">Membrane</keyword>
<organism evidence="7 8">
    <name type="scientific">Dispira parvispora</name>
    <dbReference type="NCBI Taxonomy" id="1520584"/>
    <lineage>
        <taxon>Eukaryota</taxon>
        <taxon>Fungi</taxon>
        <taxon>Fungi incertae sedis</taxon>
        <taxon>Zoopagomycota</taxon>
        <taxon>Kickxellomycotina</taxon>
        <taxon>Dimargaritomycetes</taxon>
        <taxon>Dimargaritales</taxon>
        <taxon>Dimargaritaceae</taxon>
        <taxon>Dispira</taxon>
    </lineage>
</organism>
<accession>A0A9W8AP66</accession>
<dbReference type="Proteomes" id="UP001150925">
    <property type="component" value="Unassembled WGS sequence"/>
</dbReference>
<evidence type="ECO:0000256" key="1">
    <source>
        <dbReference type="ARBA" id="ARBA00004141"/>
    </source>
</evidence>
<comment type="similarity">
    <text evidence="2">Belongs to the CLPTM1 family.</text>
</comment>
<dbReference type="GO" id="GO:0012505">
    <property type="term" value="C:endomembrane system"/>
    <property type="evidence" value="ECO:0007669"/>
    <property type="project" value="TreeGrafter"/>
</dbReference>
<reference evidence="7" key="1">
    <citation type="submission" date="2022-07" db="EMBL/GenBank/DDBJ databases">
        <title>Phylogenomic reconstructions and comparative analyses of Kickxellomycotina fungi.</title>
        <authorList>
            <person name="Reynolds N.K."/>
            <person name="Stajich J.E."/>
            <person name="Barry K."/>
            <person name="Grigoriev I.V."/>
            <person name="Crous P."/>
            <person name="Smith M.E."/>
        </authorList>
    </citation>
    <scope>NUCLEOTIDE SEQUENCE</scope>
    <source>
        <strain evidence="7">RSA 1196</strain>
    </source>
</reference>
<comment type="caution">
    <text evidence="7">The sequence shown here is derived from an EMBL/GenBank/DDBJ whole genome shotgun (WGS) entry which is preliminary data.</text>
</comment>
<evidence type="ECO:0000256" key="2">
    <source>
        <dbReference type="ARBA" id="ARBA00009310"/>
    </source>
</evidence>
<keyword evidence="8" id="KW-1185">Reference proteome</keyword>
<dbReference type="GO" id="GO:0016020">
    <property type="term" value="C:membrane"/>
    <property type="evidence" value="ECO:0007669"/>
    <property type="project" value="UniProtKB-SubCell"/>
</dbReference>
<evidence type="ECO:0000256" key="3">
    <source>
        <dbReference type="ARBA" id="ARBA00022692"/>
    </source>
</evidence>
<dbReference type="EMBL" id="JANBPY010000796">
    <property type="protein sequence ID" value="KAJ1963656.1"/>
    <property type="molecule type" value="Genomic_DNA"/>
</dbReference>
<keyword evidence="4 6" id="KW-1133">Transmembrane helix</keyword>
<dbReference type="AlphaFoldDB" id="A0A9W8AP66"/>
<dbReference type="Pfam" id="PF05602">
    <property type="entry name" value="CLPTM1"/>
    <property type="match status" value="1"/>
</dbReference>
<dbReference type="PANTHER" id="PTHR21347:SF0">
    <property type="entry name" value="LIPID SCRAMBLASE CLPTM1L"/>
    <property type="match status" value="1"/>
</dbReference>
<evidence type="ECO:0000313" key="7">
    <source>
        <dbReference type="EMBL" id="KAJ1963656.1"/>
    </source>
</evidence>
<dbReference type="PANTHER" id="PTHR21347">
    <property type="entry name" value="CLEFT LIP AND PALATE ASSOCIATED TRANSMEMBRANE PROTEIN-RELATED"/>
    <property type="match status" value="1"/>
</dbReference>
<evidence type="ECO:0000256" key="4">
    <source>
        <dbReference type="ARBA" id="ARBA00022989"/>
    </source>
</evidence>
<dbReference type="OrthoDB" id="378564at2759"/>
<name>A0A9W8AP66_9FUNG</name>